<evidence type="ECO:0000256" key="5">
    <source>
        <dbReference type="RuleBase" id="RU363050"/>
    </source>
</evidence>
<dbReference type="GeneID" id="35438271"/>
<keyword evidence="9" id="KW-1185">Reference proteome</keyword>
<accession>A0A2G4SUS2</accession>
<dbReference type="EMBL" id="KZ303849">
    <property type="protein sequence ID" value="PHZ12527.1"/>
    <property type="molecule type" value="Genomic_DNA"/>
</dbReference>
<dbReference type="AlphaFoldDB" id="A0A2G4SUS2"/>
<dbReference type="InterPro" id="IPR042241">
    <property type="entry name" value="GCP_C_sf"/>
</dbReference>
<dbReference type="Gene3D" id="1.20.120.1900">
    <property type="entry name" value="Gamma-tubulin complex, C-terminal domain"/>
    <property type="match status" value="1"/>
</dbReference>
<dbReference type="GO" id="GO:0005816">
    <property type="term" value="C:spindle pole body"/>
    <property type="evidence" value="ECO:0007669"/>
    <property type="project" value="UniProtKB-ARBA"/>
</dbReference>
<keyword evidence="2 5" id="KW-0963">Cytoplasm</keyword>
<feature type="domain" description="Gamma tubulin complex component C-terminal" evidence="6">
    <location>
        <begin position="653"/>
        <end position="945"/>
    </location>
</feature>
<feature type="domain" description="Gamma tubulin complex component protein N-terminal" evidence="7">
    <location>
        <begin position="272"/>
        <end position="647"/>
    </location>
</feature>
<reference evidence="8 9" key="1">
    <citation type="journal article" date="2016" name="Proc. Natl. Acad. Sci. U.S.A.">
        <title>Lipid metabolic changes in an early divergent fungus govern the establishment of a mutualistic symbiosis with endobacteria.</title>
        <authorList>
            <person name="Lastovetsky O.A."/>
            <person name="Gaspar M.L."/>
            <person name="Mondo S.J."/>
            <person name="LaButti K.M."/>
            <person name="Sandor L."/>
            <person name="Grigoriev I.V."/>
            <person name="Henry S.A."/>
            <person name="Pawlowska T.E."/>
        </authorList>
    </citation>
    <scope>NUCLEOTIDE SEQUENCE [LARGE SCALE GENOMIC DNA]</scope>
    <source>
        <strain evidence="8 9">ATCC 52813</strain>
    </source>
</reference>
<comment type="similarity">
    <text evidence="1 5">Belongs to the TUBGCP family.</text>
</comment>
<evidence type="ECO:0000313" key="9">
    <source>
        <dbReference type="Proteomes" id="UP000242254"/>
    </source>
</evidence>
<dbReference type="GO" id="GO:0031122">
    <property type="term" value="P:cytoplasmic microtubule organization"/>
    <property type="evidence" value="ECO:0007669"/>
    <property type="project" value="TreeGrafter"/>
</dbReference>
<dbReference type="GO" id="GO:0051225">
    <property type="term" value="P:spindle assembly"/>
    <property type="evidence" value="ECO:0007669"/>
    <property type="project" value="TreeGrafter"/>
</dbReference>
<evidence type="ECO:0000256" key="2">
    <source>
        <dbReference type="ARBA" id="ARBA00022490"/>
    </source>
</evidence>
<evidence type="ECO:0000256" key="3">
    <source>
        <dbReference type="ARBA" id="ARBA00022701"/>
    </source>
</evidence>
<dbReference type="PANTHER" id="PTHR19302">
    <property type="entry name" value="GAMMA TUBULIN COMPLEX PROTEIN"/>
    <property type="match status" value="1"/>
</dbReference>
<organism evidence="8 9">
    <name type="scientific">Rhizopus microsporus ATCC 52813</name>
    <dbReference type="NCBI Taxonomy" id="1340429"/>
    <lineage>
        <taxon>Eukaryota</taxon>
        <taxon>Fungi</taxon>
        <taxon>Fungi incertae sedis</taxon>
        <taxon>Mucoromycota</taxon>
        <taxon>Mucoromycotina</taxon>
        <taxon>Mucoromycetes</taxon>
        <taxon>Mucorales</taxon>
        <taxon>Mucorineae</taxon>
        <taxon>Rhizopodaceae</taxon>
        <taxon>Rhizopus</taxon>
    </lineage>
</organism>
<evidence type="ECO:0000256" key="4">
    <source>
        <dbReference type="ARBA" id="ARBA00023212"/>
    </source>
</evidence>
<dbReference type="GO" id="GO:0043015">
    <property type="term" value="F:gamma-tubulin binding"/>
    <property type="evidence" value="ECO:0007669"/>
    <property type="project" value="InterPro"/>
</dbReference>
<dbReference type="GO" id="GO:0005874">
    <property type="term" value="C:microtubule"/>
    <property type="evidence" value="ECO:0007669"/>
    <property type="project" value="UniProtKB-KW"/>
</dbReference>
<dbReference type="InterPro" id="IPR007259">
    <property type="entry name" value="GCP"/>
</dbReference>
<dbReference type="RefSeq" id="XP_023466235.1">
    <property type="nucleotide sequence ID" value="XM_023607281.1"/>
</dbReference>
<dbReference type="InterPro" id="IPR059169">
    <property type="entry name" value="GCP5_N_ext"/>
</dbReference>
<dbReference type="GO" id="GO:0000278">
    <property type="term" value="P:mitotic cell cycle"/>
    <property type="evidence" value="ECO:0007669"/>
    <property type="project" value="TreeGrafter"/>
</dbReference>
<dbReference type="PANTHER" id="PTHR19302:SF33">
    <property type="entry name" value="GAMMA-TUBULIN COMPLEX COMPONENT 5"/>
    <property type="match status" value="1"/>
</dbReference>
<dbReference type="Proteomes" id="UP000242254">
    <property type="component" value="Unassembled WGS sequence"/>
</dbReference>
<dbReference type="STRING" id="1340429.A0A2G4SUS2"/>
<gene>
    <name evidence="8" type="ORF">RHIMIDRAFT_215257</name>
</gene>
<dbReference type="CDD" id="cd22572">
    <property type="entry name" value="GCP5_NTD"/>
    <property type="match status" value="1"/>
</dbReference>
<name>A0A2G4SUS2_RHIZD</name>
<dbReference type="Pfam" id="PF17681">
    <property type="entry name" value="GCP_N_terminal"/>
    <property type="match status" value="1"/>
</dbReference>
<evidence type="ECO:0000259" key="6">
    <source>
        <dbReference type="Pfam" id="PF04130"/>
    </source>
</evidence>
<comment type="subcellular location">
    <subcellularLocation>
        <location evidence="5">Cytoplasm</location>
        <location evidence="5">Cytoskeleton</location>
        <location evidence="5">Microtubule organizing center</location>
    </subcellularLocation>
</comment>
<evidence type="ECO:0000256" key="1">
    <source>
        <dbReference type="ARBA" id="ARBA00010337"/>
    </source>
</evidence>
<dbReference type="GO" id="GO:0007020">
    <property type="term" value="P:microtubule nucleation"/>
    <property type="evidence" value="ECO:0007669"/>
    <property type="project" value="InterPro"/>
</dbReference>
<sequence>MKDLIDSLVTNLTGLKEDHPNWTRVVEKVRHDLKYLKCTSTSEREVDDSFKGLADKFIVKGRHELAEALLMYKSEFLSDSLPIGSPESNQQKILKYDMLKLLLCLSSSTHHISYTPKPSQITRSPQLTWENIIDEEPLEGDHWKSWADQDTSTEELSDKDAFEVDDRISKPKDFTVMDNEQEPDYFERIELDHRENPEALHHLVSQQYWRPDFLVLKGKNDKNARLLLTSIDYPTESSLLQNPCKLSDKLIHSIYTDRDTRSLKVINELDVIREVLFLLNGREGIIFEYNDHQQRFLLKDNYLVQHLSQGALISVLKEFFSFGNIILNLRRMVMHILSESQYGQTAQAFAEVVYESLLAFEGLLSNLERDTSLTTNETSKVVSLLKLRNEIQNHLRCFQELHDIAAKILFVNNSPMLIAYYLISTLYEHTLLNQLSGQNTVYDALLYVLQRIIVPFGRLMDDWMFYGSLKGDTYKEFYIARNEKIHISSANVWKEGFSIIPLPQESARFPCPLFEKRNMERIYFTGKAVNVLLQAEKIQKQQLYRNYDFSLFSRVLQNFLPKKQPFISPIDNSFQGSTPKRTDVLAQNLFPMIEATRKLSSNTLFADHQDQISNDAGCLFDQNFIQCVEKYIEQPYASTAERLNSVLHKHCCLQSQLDSLATVYLMLENDLMHSFCEIIFTQMDKNEYWFDQRILNSVFIEACKSSGYDETVYIETRKIKASTEINTMASMLELIDFKIQISWPLNNFILEGSLVQYSKVTQFLFRIRRAKYVLEKKTFFKGEAKNDKNDVNAKLLYALRMKMLWFVNTFWHYITTTVLYVETIALYKNLSSSTDADEITTFHSTYMDRIVKRCMLDDKSIAIKRAATKVFNLTENLSDLFFRYAQLEHSNRRTSREDTQDSLRFEIYALEKEFNHTYESVIVDLKTLSKEEGMPWCETLSASLNA</sequence>
<keyword evidence="4 5" id="KW-0206">Cytoskeleton</keyword>
<dbReference type="GO" id="GO:0000922">
    <property type="term" value="C:spindle pole"/>
    <property type="evidence" value="ECO:0007669"/>
    <property type="project" value="InterPro"/>
</dbReference>
<protein>
    <recommendedName>
        <fullName evidence="5">Spindle pole body component</fullName>
    </recommendedName>
</protein>
<dbReference type="GO" id="GO:0051011">
    <property type="term" value="F:microtubule minus-end binding"/>
    <property type="evidence" value="ECO:0007669"/>
    <property type="project" value="TreeGrafter"/>
</dbReference>
<dbReference type="Pfam" id="PF04130">
    <property type="entry name" value="GCP_C_terminal"/>
    <property type="match status" value="1"/>
</dbReference>
<proteinExistence type="inferred from homology"/>
<dbReference type="InterPro" id="IPR041470">
    <property type="entry name" value="GCP_N"/>
</dbReference>
<keyword evidence="3 5" id="KW-0493">Microtubule</keyword>
<evidence type="ECO:0000313" key="8">
    <source>
        <dbReference type="EMBL" id="PHZ12527.1"/>
    </source>
</evidence>
<dbReference type="GO" id="GO:0000930">
    <property type="term" value="C:gamma-tubulin complex"/>
    <property type="evidence" value="ECO:0007669"/>
    <property type="project" value="TreeGrafter"/>
</dbReference>
<dbReference type="InterPro" id="IPR040457">
    <property type="entry name" value="GCP_C"/>
</dbReference>
<dbReference type="GO" id="GO:0051321">
    <property type="term" value="P:meiotic cell cycle"/>
    <property type="evidence" value="ECO:0007669"/>
    <property type="project" value="TreeGrafter"/>
</dbReference>
<evidence type="ECO:0000259" key="7">
    <source>
        <dbReference type="Pfam" id="PF17681"/>
    </source>
</evidence>